<dbReference type="AlphaFoldDB" id="A0AAW0H024"/>
<proteinExistence type="predicted"/>
<evidence type="ECO:0000313" key="2">
    <source>
        <dbReference type="Proteomes" id="UP001385951"/>
    </source>
</evidence>
<accession>A0AAW0H024</accession>
<organism evidence="1 2">
    <name type="scientific">Cerrena zonata</name>
    <dbReference type="NCBI Taxonomy" id="2478898"/>
    <lineage>
        <taxon>Eukaryota</taxon>
        <taxon>Fungi</taxon>
        <taxon>Dikarya</taxon>
        <taxon>Basidiomycota</taxon>
        <taxon>Agaricomycotina</taxon>
        <taxon>Agaricomycetes</taxon>
        <taxon>Polyporales</taxon>
        <taxon>Cerrenaceae</taxon>
        <taxon>Cerrena</taxon>
    </lineage>
</organism>
<evidence type="ECO:0000313" key="1">
    <source>
        <dbReference type="EMBL" id="KAK7696085.1"/>
    </source>
</evidence>
<keyword evidence="2" id="KW-1185">Reference proteome</keyword>
<gene>
    <name evidence="1" type="ORF">QCA50_000728</name>
</gene>
<protein>
    <recommendedName>
        <fullName evidence="3">F-box domain-containing protein</fullName>
    </recommendedName>
</protein>
<name>A0AAW0H024_9APHY</name>
<dbReference type="EMBL" id="JASBNA010000001">
    <property type="protein sequence ID" value="KAK7696085.1"/>
    <property type="molecule type" value="Genomic_DNA"/>
</dbReference>
<evidence type="ECO:0008006" key="3">
    <source>
        <dbReference type="Google" id="ProtNLM"/>
    </source>
</evidence>
<comment type="caution">
    <text evidence="1">The sequence shown here is derived from an EMBL/GenBank/DDBJ whole genome shotgun (WGS) entry which is preliminary data.</text>
</comment>
<dbReference type="Proteomes" id="UP001385951">
    <property type="component" value="Unassembled WGS sequence"/>
</dbReference>
<sequence>MDSILRIADLVIAEDKWQREPKTFSNTIIPNDLIHNLVFFFCSPGSLLCLSRTCSSVHTMVQAYMQRVFKIERILSRFFTSPISFRRIQAETGTLISGSTILQFFDRSFYPKSDLDLYVSWISDYFMIADFLSKEGYKYVPRPGQHAVFNVAAGEDAFDRSDSAYGEVDEVLHVFTWKKYPEGRLEDPLRIQLIVSTDDPINVILGFHSSESGSSSIHYLGIALLL</sequence>
<reference evidence="1 2" key="1">
    <citation type="submission" date="2022-09" db="EMBL/GenBank/DDBJ databases">
        <authorList>
            <person name="Palmer J.M."/>
        </authorList>
    </citation>
    <scope>NUCLEOTIDE SEQUENCE [LARGE SCALE GENOMIC DNA]</scope>
    <source>
        <strain evidence="1 2">DSM 7382</strain>
    </source>
</reference>